<organism evidence="1 2">
    <name type="scientific">Trifolium medium</name>
    <dbReference type="NCBI Taxonomy" id="97028"/>
    <lineage>
        <taxon>Eukaryota</taxon>
        <taxon>Viridiplantae</taxon>
        <taxon>Streptophyta</taxon>
        <taxon>Embryophyta</taxon>
        <taxon>Tracheophyta</taxon>
        <taxon>Spermatophyta</taxon>
        <taxon>Magnoliopsida</taxon>
        <taxon>eudicotyledons</taxon>
        <taxon>Gunneridae</taxon>
        <taxon>Pentapetalae</taxon>
        <taxon>rosids</taxon>
        <taxon>fabids</taxon>
        <taxon>Fabales</taxon>
        <taxon>Fabaceae</taxon>
        <taxon>Papilionoideae</taxon>
        <taxon>50 kb inversion clade</taxon>
        <taxon>NPAAA clade</taxon>
        <taxon>Hologalegina</taxon>
        <taxon>IRL clade</taxon>
        <taxon>Trifolieae</taxon>
        <taxon>Trifolium</taxon>
    </lineage>
</organism>
<dbReference type="Proteomes" id="UP000265520">
    <property type="component" value="Unassembled WGS sequence"/>
</dbReference>
<name>A0A392VJA5_9FABA</name>
<dbReference type="EMBL" id="LXQA011152412">
    <property type="protein sequence ID" value="MCI86885.1"/>
    <property type="molecule type" value="Genomic_DNA"/>
</dbReference>
<evidence type="ECO:0000313" key="2">
    <source>
        <dbReference type="Proteomes" id="UP000265520"/>
    </source>
</evidence>
<dbReference type="AlphaFoldDB" id="A0A392VJA5"/>
<proteinExistence type="predicted"/>
<reference evidence="1 2" key="1">
    <citation type="journal article" date="2018" name="Front. Plant Sci.">
        <title>Red Clover (Trifolium pratense) and Zigzag Clover (T. medium) - A Picture of Genomic Similarities and Differences.</title>
        <authorList>
            <person name="Dluhosova J."/>
            <person name="Istvanek J."/>
            <person name="Nedelnik J."/>
            <person name="Repkova J."/>
        </authorList>
    </citation>
    <scope>NUCLEOTIDE SEQUENCE [LARGE SCALE GENOMIC DNA]</scope>
    <source>
        <strain evidence="2">cv. 10/8</strain>
        <tissue evidence="1">Leaf</tissue>
    </source>
</reference>
<comment type="caution">
    <text evidence="1">The sequence shown here is derived from an EMBL/GenBank/DDBJ whole genome shotgun (WGS) entry which is preliminary data.</text>
</comment>
<feature type="non-terminal residue" evidence="1">
    <location>
        <position position="1"/>
    </location>
</feature>
<protein>
    <submittedName>
        <fullName evidence="1">Uncharacterized protein</fullName>
    </submittedName>
</protein>
<sequence length="32" mass="3575">QGWRVAPANGKDSWSFCHLHAAQERMARHAVG</sequence>
<evidence type="ECO:0000313" key="1">
    <source>
        <dbReference type="EMBL" id="MCI86885.1"/>
    </source>
</evidence>
<keyword evidence="2" id="KW-1185">Reference proteome</keyword>
<accession>A0A392VJA5</accession>